<evidence type="ECO:0000256" key="12">
    <source>
        <dbReference type="RuleBase" id="RU000461"/>
    </source>
</evidence>
<evidence type="ECO:0000256" key="1">
    <source>
        <dbReference type="ARBA" id="ARBA00004167"/>
    </source>
</evidence>
<dbReference type="CDD" id="cd11072">
    <property type="entry name" value="CYP71-like"/>
    <property type="match status" value="1"/>
</dbReference>
<dbReference type="GO" id="GO:0016020">
    <property type="term" value="C:membrane"/>
    <property type="evidence" value="ECO:0007669"/>
    <property type="project" value="UniProtKB-SubCell"/>
</dbReference>
<dbReference type="AlphaFoldDB" id="A0ABD1RND6"/>
<keyword evidence="5 11" id="KW-0479">Metal-binding</keyword>
<keyword evidence="15" id="KW-1185">Reference proteome</keyword>
<dbReference type="InterPro" id="IPR001128">
    <property type="entry name" value="Cyt_P450"/>
</dbReference>
<evidence type="ECO:0000256" key="9">
    <source>
        <dbReference type="ARBA" id="ARBA00023033"/>
    </source>
</evidence>
<dbReference type="EMBL" id="JBFOLJ010000012">
    <property type="protein sequence ID" value="KAL2489918.1"/>
    <property type="molecule type" value="Genomic_DNA"/>
</dbReference>
<dbReference type="InterPro" id="IPR002401">
    <property type="entry name" value="Cyt_P450_E_grp-I"/>
</dbReference>
<reference evidence="15" key="1">
    <citation type="submission" date="2024-07" db="EMBL/GenBank/DDBJ databases">
        <title>Two chromosome-level genome assemblies of Korean endemic species Abeliophyllum distichum and Forsythia ovata (Oleaceae).</title>
        <authorList>
            <person name="Jang H."/>
        </authorList>
    </citation>
    <scope>NUCLEOTIDE SEQUENCE [LARGE SCALE GENOMIC DNA]</scope>
</reference>
<keyword evidence="10 13" id="KW-0472">Membrane</keyword>
<comment type="caution">
    <text evidence="14">The sequence shown here is derived from an EMBL/GenBank/DDBJ whole genome shotgun (WGS) entry which is preliminary data.</text>
</comment>
<evidence type="ECO:0000256" key="11">
    <source>
        <dbReference type="PIRSR" id="PIRSR602401-1"/>
    </source>
</evidence>
<keyword evidence="7 12" id="KW-0560">Oxidoreductase</keyword>
<keyword evidence="9 12" id="KW-0503">Monooxygenase</keyword>
<dbReference type="Gene3D" id="1.10.630.10">
    <property type="entry name" value="Cytochrome P450"/>
    <property type="match status" value="1"/>
</dbReference>
<keyword evidence="8 11" id="KW-0408">Iron</keyword>
<dbReference type="GO" id="GO:0046872">
    <property type="term" value="F:metal ion binding"/>
    <property type="evidence" value="ECO:0007669"/>
    <property type="project" value="UniProtKB-KW"/>
</dbReference>
<feature type="transmembrane region" description="Helical" evidence="13">
    <location>
        <begin position="6"/>
        <end position="26"/>
    </location>
</feature>
<dbReference type="FunFam" id="1.10.630.10:FF:000043">
    <property type="entry name" value="Cytochrome P450 99A2"/>
    <property type="match status" value="1"/>
</dbReference>
<dbReference type="SUPFAM" id="SSF48264">
    <property type="entry name" value="Cytochrome P450"/>
    <property type="match status" value="1"/>
</dbReference>
<dbReference type="PRINTS" id="PR00385">
    <property type="entry name" value="P450"/>
</dbReference>
<evidence type="ECO:0000256" key="10">
    <source>
        <dbReference type="ARBA" id="ARBA00023136"/>
    </source>
</evidence>
<organism evidence="14 15">
    <name type="scientific">Forsythia ovata</name>
    <dbReference type="NCBI Taxonomy" id="205694"/>
    <lineage>
        <taxon>Eukaryota</taxon>
        <taxon>Viridiplantae</taxon>
        <taxon>Streptophyta</taxon>
        <taxon>Embryophyta</taxon>
        <taxon>Tracheophyta</taxon>
        <taxon>Spermatophyta</taxon>
        <taxon>Magnoliopsida</taxon>
        <taxon>eudicotyledons</taxon>
        <taxon>Gunneridae</taxon>
        <taxon>Pentapetalae</taxon>
        <taxon>asterids</taxon>
        <taxon>lamiids</taxon>
        <taxon>Lamiales</taxon>
        <taxon>Oleaceae</taxon>
        <taxon>Forsythieae</taxon>
        <taxon>Forsythia</taxon>
    </lineage>
</organism>
<evidence type="ECO:0000256" key="13">
    <source>
        <dbReference type="SAM" id="Phobius"/>
    </source>
</evidence>
<dbReference type="PANTHER" id="PTHR47955">
    <property type="entry name" value="CYTOCHROME P450 FAMILY 71 PROTEIN"/>
    <property type="match status" value="1"/>
</dbReference>
<comment type="cofactor">
    <cofactor evidence="11">
        <name>heme</name>
        <dbReference type="ChEBI" id="CHEBI:30413"/>
    </cofactor>
</comment>
<evidence type="ECO:0000256" key="8">
    <source>
        <dbReference type="ARBA" id="ARBA00023004"/>
    </source>
</evidence>
<evidence type="ECO:0000256" key="3">
    <source>
        <dbReference type="ARBA" id="ARBA00022617"/>
    </source>
</evidence>
<dbReference type="InterPro" id="IPR017972">
    <property type="entry name" value="Cyt_P450_CS"/>
</dbReference>
<evidence type="ECO:0000256" key="6">
    <source>
        <dbReference type="ARBA" id="ARBA00022989"/>
    </source>
</evidence>
<comment type="similarity">
    <text evidence="2 12">Belongs to the cytochrome P450 family.</text>
</comment>
<accession>A0ABD1RND6</accession>
<protein>
    <submittedName>
        <fullName evidence="14">Cytochrome</fullName>
    </submittedName>
</protein>
<comment type="subcellular location">
    <subcellularLocation>
        <location evidence="1">Membrane</location>
        <topology evidence="1">Single-pass membrane protein</topology>
    </subcellularLocation>
</comment>
<keyword evidence="4 13" id="KW-0812">Transmembrane</keyword>
<keyword evidence="6 13" id="KW-1133">Transmembrane helix</keyword>
<evidence type="ECO:0000313" key="14">
    <source>
        <dbReference type="EMBL" id="KAL2489918.1"/>
    </source>
</evidence>
<keyword evidence="3 11" id="KW-0349">Heme</keyword>
<feature type="binding site" description="axial binding residue" evidence="11">
    <location>
        <position position="447"/>
    </location>
    <ligand>
        <name>heme</name>
        <dbReference type="ChEBI" id="CHEBI:30413"/>
    </ligand>
    <ligandPart>
        <name>Fe</name>
        <dbReference type="ChEBI" id="CHEBI:18248"/>
    </ligandPart>
</feature>
<dbReference type="PROSITE" id="PS00086">
    <property type="entry name" value="CYTOCHROME_P450"/>
    <property type="match status" value="1"/>
</dbReference>
<sequence>MSTMEIQFPFSLTTSFTLLLFLFLLIKEYTRSKYRNATQKLPPGPWKLPFIGNLHQLVGSLPHRSLQKLAQKYGPIMTLQVGELSTVVISSPRLAEEAMKKNGVAFANRPEVLMSKVIFYNSADLGSSKYGEYWRQMRKLFIMELLSSKKVHSFNALMEEEVSRLLSYIRSSEGLPINVSEKVASVSSSITCRAVVGRRCKDQESITRLAKETASFAGVFNVGDVFPSLYLLDSILGSKPKLVKMHKKIDNILEGIVREHEEDRLNSTCESSEEDILDLFLRFKDEGEFQFVITRDNIKANIFELFTGGTDTSATVIEWAMAELMKNPRVMEKAQSEVRQAFKGKENFTDSDIRKLNYLNMVIKESLRLHPPLPLLGARSCREKCTIDGYDIPVNTVALVNAWSIGRDPKYWHNPESFEPERFSNSSVHYTGNHYEYLPFGAGRRVCPGITFGVATVELVLAKLLYHFDWKLPDGISPEDFDMTEKFGATAGRKNSLYLIPKSYIPSDG</sequence>
<evidence type="ECO:0000256" key="2">
    <source>
        <dbReference type="ARBA" id="ARBA00010617"/>
    </source>
</evidence>
<dbReference type="PRINTS" id="PR00463">
    <property type="entry name" value="EP450I"/>
</dbReference>
<evidence type="ECO:0000256" key="4">
    <source>
        <dbReference type="ARBA" id="ARBA00022692"/>
    </source>
</evidence>
<evidence type="ECO:0000256" key="5">
    <source>
        <dbReference type="ARBA" id="ARBA00022723"/>
    </source>
</evidence>
<proteinExistence type="inferred from homology"/>
<name>A0ABD1RND6_9LAMI</name>
<dbReference type="PANTHER" id="PTHR47955:SF9">
    <property type="entry name" value="PREMNASPIRODIENE OXYGENASE-LIKE"/>
    <property type="match status" value="1"/>
</dbReference>
<dbReference type="InterPro" id="IPR036396">
    <property type="entry name" value="Cyt_P450_sf"/>
</dbReference>
<dbReference type="Proteomes" id="UP001604277">
    <property type="component" value="Unassembled WGS sequence"/>
</dbReference>
<gene>
    <name evidence="14" type="ORF">Fot_43210</name>
</gene>
<evidence type="ECO:0000313" key="15">
    <source>
        <dbReference type="Proteomes" id="UP001604277"/>
    </source>
</evidence>
<evidence type="ECO:0000256" key="7">
    <source>
        <dbReference type="ARBA" id="ARBA00023002"/>
    </source>
</evidence>
<dbReference type="Pfam" id="PF00067">
    <property type="entry name" value="p450"/>
    <property type="match status" value="1"/>
</dbReference>
<dbReference type="GO" id="GO:0004497">
    <property type="term" value="F:monooxygenase activity"/>
    <property type="evidence" value="ECO:0007669"/>
    <property type="project" value="UniProtKB-KW"/>
</dbReference>